<sequence length="262" mass="27974">MSVIKLLVHLSSFLVAHLFISGAVSTTFTITNKCSYTVWPGIYSSAGSAALSPTGFSLEKNESKTLTAPDSWSGRFWGRTYCTEDSSGNFSCISGDCGSGKLECLGNGSAPPVTLAEFTIGGFDGLDYFDVSLVDGFNLPLLVVPSRQNCTSTGCVVDLNGVCPPELTVNSSDGKIAGCSSACEAFNSPQYCCTGEYETPSTCKPTSYSQNFKKKCPSTYTYPYDDNTATFSCASSDYQIVFCAGKFTIFQSCSFLSLIFCF</sequence>
<comment type="caution">
    <text evidence="1">The sequence shown here is derived from an EMBL/GenBank/DDBJ whole genome shotgun (WGS) entry which is preliminary data.</text>
</comment>
<evidence type="ECO:0000313" key="2">
    <source>
        <dbReference type="Proteomes" id="UP000006729"/>
    </source>
</evidence>
<proteinExistence type="predicted"/>
<evidence type="ECO:0000313" key="1">
    <source>
        <dbReference type="EMBL" id="KAI9395675.1"/>
    </source>
</evidence>
<name>A0ACC0T2G7_POPTR</name>
<dbReference type="EMBL" id="CM009293">
    <property type="protein sequence ID" value="KAI9395675.1"/>
    <property type="molecule type" value="Genomic_DNA"/>
</dbReference>
<organism evidence="1 2">
    <name type="scientific">Populus trichocarpa</name>
    <name type="common">Western balsam poplar</name>
    <name type="synonym">Populus balsamifera subsp. trichocarpa</name>
    <dbReference type="NCBI Taxonomy" id="3694"/>
    <lineage>
        <taxon>Eukaryota</taxon>
        <taxon>Viridiplantae</taxon>
        <taxon>Streptophyta</taxon>
        <taxon>Embryophyta</taxon>
        <taxon>Tracheophyta</taxon>
        <taxon>Spermatophyta</taxon>
        <taxon>Magnoliopsida</taxon>
        <taxon>eudicotyledons</taxon>
        <taxon>Gunneridae</taxon>
        <taxon>Pentapetalae</taxon>
        <taxon>rosids</taxon>
        <taxon>fabids</taxon>
        <taxon>Malpighiales</taxon>
        <taxon>Salicaceae</taxon>
        <taxon>Saliceae</taxon>
        <taxon>Populus</taxon>
    </lineage>
</organism>
<reference evidence="1 2" key="1">
    <citation type="journal article" date="2006" name="Science">
        <title>The genome of black cottonwood, Populus trichocarpa (Torr. &amp; Gray).</title>
        <authorList>
            <person name="Tuskan G.A."/>
            <person name="Difazio S."/>
            <person name="Jansson S."/>
            <person name="Bohlmann J."/>
            <person name="Grigoriev I."/>
            <person name="Hellsten U."/>
            <person name="Putnam N."/>
            <person name="Ralph S."/>
            <person name="Rombauts S."/>
            <person name="Salamov A."/>
            <person name="Schein J."/>
            <person name="Sterck L."/>
            <person name="Aerts A."/>
            <person name="Bhalerao R.R."/>
            <person name="Bhalerao R.P."/>
            <person name="Blaudez D."/>
            <person name="Boerjan W."/>
            <person name="Brun A."/>
            <person name="Brunner A."/>
            <person name="Busov V."/>
            <person name="Campbell M."/>
            <person name="Carlson J."/>
            <person name="Chalot M."/>
            <person name="Chapman J."/>
            <person name="Chen G.L."/>
            <person name="Cooper D."/>
            <person name="Coutinho P.M."/>
            <person name="Couturier J."/>
            <person name="Covert S."/>
            <person name="Cronk Q."/>
            <person name="Cunningham R."/>
            <person name="Davis J."/>
            <person name="Degroeve S."/>
            <person name="Dejardin A."/>
            <person name="Depamphilis C."/>
            <person name="Detter J."/>
            <person name="Dirks B."/>
            <person name="Dubchak I."/>
            <person name="Duplessis S."/>
            <person name="Ehlting J."/>
            <person name="Ellis B."/>
            <person name="Gendler K."/>
            <person name="Goodstein D."/>
            <person name="Gribskov M."/>
            <person name="Grimwood J."/>
            <person name="Groover A."/>
            <person name="Gunter L."/>
            <person name="Hamberger B."/>
            <person name="Heinze B."/>
            <person name="Helariutta Y."/>
            <person name="Henrissat B."/>
            <person name="Holligan D."/>
            <person name="Holt R."/>
            <person name="Huang W."/>
            <person name="Islam-Faridi N."/>
            <person name="Jones S."/>
            <person name="Jones-Rhoades M."/>
            <person name="Jorgensen R."/>
            <person name="Joshi C."/>
            <person name="Kangasjarvi J."/>
            <person name="Karlsson J."/>
            <person name="Kelleher C."/>
            <person name="Kirkpatrick R."/>
            <person name="Kirst M."/>
            <person name="Kohler A."/>
            <person name="Kalluri U."/>
            <person name="Larimer F."/>
            <person name="Leebens-Mack J."/>
            <person name="Leple J.C."/>
            <person name="Locascio P."/>
            <person name="Lou Y."/>
            <person name="Lucas S."/>
            <person name="Martin F."/>
            <person name="Montanini B."/>
            <person name="Napoli C."/>
            <person name="Nelson D.R."/>
            <person name="Nelson C."/>
            <person name="Nieminen K."/>
            <person name="Nilsson O."/>
            <person name="Pereda V."/>
            <person name="Peter G."/>
            <person name="Philippe R."/>
            <person name="Pilate G."/>
            <person name="Poliakov A."/>
            <person name="Razumovskaya J."/>
            <person name="Richardson P."/>
            <person name="Rinaldi C."/>
            <person name="Ritland K."/>
            <person name="Rouze P."/>
            <person name="Ryaboy D."/>
            <person name="Schmutz J."/>
            <person name="Schrader J."/>
            <person name="Segerman B."/>
            <person name="Shin H."/>
            <person name="Siddiqui A."/>
            <person name="Sterky F."/>
            <person name="Terry A."/>
            <person name="Tsai C.J."/>
            <person name="Uberbacher E."/>
            <person name="Unneberg P."/>
            <person name="Vahala J."/>
            <person name="Wall K."/>
            <person name="Wessler S."/>
            <person name="Yang G."/>
            <person name="Yin T."/>
            <person name="Douglas C."/>
            <person name="Marra M."/>
            <person name="Sandberg G."/>
            <person name="Van de Peer Y."/>
            <person name="Rokhsar D."/>
        </authorList>
    </citation>
    <scope>NUCLEOTIDE SEQUENCE [LARGE SCALE GENOMIC DNA]</scope>
    <source>
        <strain evidence="2">cv. Nisqually</strain>
    </source>
</reference>
<gene>
    <name evidence="1" type="ORF">POPTR_004G014574v4</name>
</gene>
<accession>A0ACC0T2G7</accession>
<dbReference type="Proteomes" id="UP000006729">
    <property type="component" value="Chromosome 4"/>
</dbReference>
<keyword evidence="2" id="KW-1185">Reference proteome</keyword>
<protein>
    <submittedName>
        <fullName evidence="1">Uncharacterized protein</fullName>
    </submittedName>
</protein>